<accession>A0A2B7WU46</accession>
<reference evidence="1 2" key="1">
    <citation type="submission" date="2017-10" db="EMBL/GenBank/DDBJ databases">
        <title>Comparative genomics in systemic dimorphic fungi from Ajellomycetaceae.</title>
        <authorList>
            <person name="Munoz J.F."/>
            <person name="Mcewen J.G."/>
            <person name="Clay O.K."/>
            <person name="Cuomo C.A."/>
        </authorList>
    </citation>
    <scope>NUCLEOTIDE SEQUENCE [LARGE SCALE GENOMIC DNA]</scope>
    <source>
        <strain evidence="1 2">UAMH5409</strain>
    </source>
</reference>
<sequence>MHGRKLYDSKSTRDELGPDFFPEGSERVYGLGKMPDQIVKIMRLPVWQAVMARFLKLVPQKSGYMLASTAALRLVPGARPQPLHRGSHALNSQCPRVLCRTKSPTKPAMIPTTLFTSMLGCLIAGSRCTYNNGATAVIPEATYGAEGARLKLKSAHTPKWNPDRPSSRSHVSFQTKSPIYEARPAKSNHFPYIATYHGAGENKCDKTDPDALRTLFAVFGQRDYFRQDQEEFLSTPIEIARKLPEDILLLAGYNKPVGGVCYVADHQSPLEFLHQDNTGIGKFVSAAATQAAVRGRPLCVFVEKFGLLVVRCRKRECSEDLDHREWKLRNDKRAYSP</sequence>
<dbReference type="Gene3D" id="2.60.120.620">
    <property type="entry name" value="q2cbj1_9rhob like domain"/>
    <property type="match status" value="1"/>
</dbReference>
<dbReference type="EMBL" id="PDNB01000191">
    <property type="protein sequence ID" value="PGH00129.1"/>
    <property type="molecule type" value="Genomic_DNA"/>
</dbReference>
<dbReference type="Proteomes" id="UP000223968">
    <property type="component" value="Unassembled WGS sequence"/>
</dbReference>
<gene>
    <name evidence="1" type="ORF">AJ79_08312</name>
</gene>
<comment type="caution">
    <text evidence="1">The sequence shown here is derived from an EMBL/GenBank/DDBJ whole genome shotgun (WGS) entry which is preliminary data.</text>
</comment>
<dbReference type="OrthoDB" id="445007at2759"/>
<dbReference type="STRING" id="1447875.A0A2B7WU46"/>
<evidence type="ECO:0000313" key="1">
    <source>
        <dbReference type="EMBL" id="PGH00129.1"/>
    </source>
</evidence>
<keyword evidence="2" id="KW-1185">Reference proteome</keyword>
<protein>
    <submittedName>
        <fullName evidence="1">Uncharacterized protein</fullName>
    </submittedName>
</protein>
<organism evidence="1 2">
    <name type="scientific">Helicocarpus griseus UAMH5409</name>
    <dbReference type="NCBI Taxonomy" id="1447875"/>
    <lineage>
        <taxon>Eukaryota</taxon>
        <taxon>Fungi</taxon>
        <taxon>Dikarya</taxon>
        <taxon>Ascomycota</taxon>
        <taxon>Pezizomycotina</taxon>
        <taxon>Eurotiomycetes</taxon>
        <taxon>Eurotiomycetidae</taxon>
        <taxon>Onygenales</taxon>
        <taxon>Ajellomycetaceae</taxon>
        <taxon>Helicocarpus</taxon>
    </lineage>
</organism>
<dbReference type="AlphaFoldDB" id="A0A2B7WU46"/>
<evidence type="ECO:0000313" key="2">
    <source>
        <dbReference type="Proteomes" id="UP000223968"/>
    </source>
</evidence>
<proteinExistence type="predicted"/>
<name>A0A2B7WU46_9EURO</name>
<dbReference type="SUPFAM" id="SSF51197">
    <property type="entry name" value="Clavaminate synthase-like"/>
    <property type="match status" value="1"/>
</dbReference>